<evidence type="ECO:0000259" key="1">
    <source>
        <dbReference type="Pfam" id="PF03457"/>
    </source>
</evidence>
<feature type="domain" description="Helicase-associated" evidence="1">
    <location>
        <begin position="73"/>
        <end position="137"/>
    </location>
</feature>
<dbReference type="PANTHER" id="PTHR33418:SF1">
    <property type="entry name" value="HELICASE-ASSOCIATED DOMAIN-CONTAINING PROTEIN"/>
    <property type="match status" value="1"/>
</dbReference>
<keyword evidence="3" id="KW-1185">Reference proteome</keyword>
<dbReference type="EMBL" id="KV784354">
    <property type="protein sequence ID" value="OEU20513.1"/>
    <property type="molecule type" value="Genomic_DNA"/>
</dbReference>
<dbReference type="Pfam" id="PF03457">
    <property type="entry name" value="HA"/>
    <property type="match status" value="3"/>
</dbReference>
<proteinExistence type="predicted"/>
<dbReference type="InParanoid" id="A0A1E7FRQ8"/>
<protein>
    <recommendedName>
        <fullName evidence="1">Helicase-associated domain-containing protein</fullName>
    </recommendedName>
</protein>
<feature type="domain" description="Helicase-associated" evidence="1">
    <location>
        <begin position="150"/>
        <end position="217"/>
    </location>
</feature>
<sequence>WKTWDEYFPLLKEFYNKRGHSDVSAKYDKDLYFFISSLRKNYRTHAIHTGNSTLKLKKDTTSKKIVRKQYRLWNEYFPKLKEFHNIHGHCNITSKDGDANKLDHFVRDLRRQYRLRKAGTVSVLTQDRIQHLEQIGFEWVKTQKYSISHEIRWNEMIENLSAFREKYGHTEVPQEYDNNSKMGYWVMNQRSFYRMNEIGIDTTLTKERIEQLEELDFTWNVYEKQWSVMFKRLVEYHKKHGHVIFESSDFVNEKLRQWLNEQRYFYR</sequence>
<feature type="non-terminal residue" evidence="2">
    <location>
        <position position="1"/>
    </location>
</feature>
<dbReference type="Gene3D" id="6.10.140.530">
    <property type="match status" value="4"/>
</dbReference>
<feature type="non-terminal residue" evidence="2">
    <location>
        <position position="267"/>
    </location>
</feature>
<name>A0A1E7FRQ8_9STRA</name>
<evidence type="ECO:0000313" key="2">
    <source>
        <dbReference type="EMBL" id="OEU20513.1"/>
    </source>
</evidence>
<feature type="domain" description="Helicase-associated" evidence="1">
    <location>
        <begin position="223"/>
        <end position="266"/>
    </location>
</feature>
<accession>A0A1E7FRQ8</accession>
<evidence type="ECO:0000313" key="3">
    <source>
        <dbReference type="Proteomes" id="UP000095751"/>
    </source>
</evidence>
<dbReference type="KEGG" id="fcy:FRACYDRAFT_160030"/>
<dbReference type="OrthoDB" id="44621at2759"/>
<dbReference type="Proteomes" id="UP000095751">
    <property type="component" value="Unassembled WGS sequence"/>
</dbReference>
<dbReference type="PANTHER" id="PTHR33418">
    <property type="entry name" value="HELICASE-ASSOCIATED"/>
    <property type="match status" value="1"/>
</dbReference>
<dbReference type="AlphaFoldDB" id="A0A1E7FRQ8"/>
<gene>
    <name evidence="2" type="ORF">FRACYDRAFT_160030</name>
</gene>
<reference evidence="2 3" key="1">
    <citation type="submission" date="2016-09" db="EMBL/GenBank/DDBJ databases">
        <title>Extensive genetic diversity and differential bi-allelic expression allows diatom success in the polar Southern Ocean.</title>
        <authorList>
            <consortium name="DOE Joint Genome Institute"/>
            <person name="Mock T."/>
            <person name="Otillar R.P."/>
            <person name="Strauss J."/>
            <person name="Dupont C."/>
            <person name="Frickenhaus S."/>
            <person name="Maumus F."/>
            <person name="Mcmullan M."/>
            <person name="Sanges R."/>
            <person name="Schmutz J."/>
            <person name="Toseland A."/>
            <person name="Valas R."/>
            <person name="Veluchamy A."/>
            <person name="Ward B.J."/>
            <person name="Allen A."/>
            <person name="Barry K."/>
            <person name="Falciatore A."/>
            <person name="Ferrante M."/>
            <person name="Fortunato A.E."/>
            <person name="Gloeckner G."/>
            <person name="Gruber A."/>
            <person name="Hipkin R."/>
            <person name="Janech M."/>
            <person name="Kroth P."/>
            <person name="Leese F."/>
            <person name="Lindquist E."/>
            <person name="Lyon B.R."/>
            <person name="Martin J."/>
            <person name="Mayer C."/>
            <person name="Parker M."/>
            <person name="Quesneville H."/>
            <person name="Raymond J."/>
            <person name="Uhlig C."/>
            <person name="Valentin K.U."/>
            <person name="Worden A.Z."/>
            <person name="Armbrust E.V."/>
            <person name="Bowler C."/>
            <person name="Green B."/>
            <person name="Moulton V."/>
            <person name="Van Oosterhout C."/>
            <person name="Grigoriev I."/>
        </authorList>
    </citation>
    <scope>NUCLEOTIDE SEQUENCE [LARGE SCALE GENOMIC DNA]</scope>
    <source>
        <strain evidence="2 3">CCMP1102</strain>
    </source>
</reference>
<organism evidence="2 3">
    <name type="scientific">Fragilariopsis cylindrus CCMP1102</name>
    <dbReference type="NCBI Taxonomy" id="635003"/>
    <lineage>
        <taxon>Eukaryota</taxon>
        <taxon>Sar</taxon>
        <taxon>Stramenopiles</taxon>
        <taxon>Ochrophyta</taxon>
        <taxon>Bacillariophyta</taxon>
        <taxon>Bacillariophyceae</taxon>
        <taxon>Bacillariophycidae</taxon>
        <taxon>Bacillariales</taxon>
        <taxon>Bacillariaceae</taxon>
        <taxon>Fragilariopsis</taxon>
    </lineage>
</organism>
<dbReference type="InterPro" id="IPR005114">
    <property type="entry name" value="Helicase_assoc"/>
</dbReference>